<sequence length="272" mass="30331">MKFIPFDGFSALNSLLLGVEAQGCCITLRVEAYTCRHTKEEKQTANSIATYQNNVQLTPPISPSPGVASFHGVPPPQPLPPLVLGGSEVESITYSPISPEELDERLVYFVTALNTVYESDGYDFSVLKESDFVCYTEPQLKMEVQNTLDSLPEQCRPAVQRFWPTVEEVVENAVGGCEYYEFRCPSCDPLADSTVYARHYILYNRKKKVLVLLVEYGESNPYRGDDGLSQAAGGAGMQRWEAESPTYSSTPDCEDDEELEYAGGKNRDFYGY</sequence>
<keyword evidence="4" id="KW-1185">Reference proteome</keyword>
<gene>
    <name evidence="3" type="ORF">ABL78_5240</name>
</gene>
<evidence type="ECO:0000256" key="1">
    <source>
        <dbReference type="SAM" id="MobiDB-lite"/>
    </source>
</evidence>
<comment type="caution">
    <text evidence="3">The sequence shown here is derived from an EMBL/GenBank/DDBJ whole genome shotgun (WGS) entry which is preliminary data.</text>
</comment>
<dbReference type="GO" id="GO:0005634">
    <property type="term" value="C:nucleus"/>
    <property type="evidence" value="ECO:0007669"/>
    <property type="project" value="TreeGrafter"/>
</dbReference>
<dbReference type="PANTHER" id="PTHR22504">
    <property type="entry name" value="REPRESSOR OF RNA POLYMERASE III TRANSCRIPTION MAF1"/>
    <property type="match status" value="1"/>
</dbReference>
<dbReference type="AlphaFoldDB" id="A0A0N1PDP0"/>
<evidence type="ECO:0000256" key="2">
    <source>
        <dbReference type="SAM" id="SignalP"/>
    </source>
</evidence>
<dbReference type="Proteomes" id="UP000038009">
    <property type="component" value="Unassembled WGS sequence"/>
</dbReference>
<protein>
    <recommendedName>
        <fullName evidence="5">Maf1 regulator</fullName>
    </recommendedName>
</protein>
<feature type="signal peptide" evidence="2">
    <location>
        <begin position="1"/>
        <end position="21"/>
    </location>
</feature>
<dbReference type="GO" id="GO:0016480">
    <property type="term" value="P:negative regulation of transcription by RNA polymerase III"/>
    <property type="evidence" value="ECO:0007669"/>
    <property type="project" value="InterPro"/>
</dbReference>
<evidence type="ECO:0008006" key="5">
    <source>
        <dbReference type="Google" id="ProtNLM"/>
    </source>
</evidence>
<dbReference type="GO" id="GO:0000994">
    <property type="term" value="F:RNA polymerase III core binding"/>
    <property type="evidence" value="ECO:0007669"/>
    <property type="project" value="TreeGrafter"/>
</dbReference>
<feature type="chain" id="PRO_5005879694" description="Maf1 regulator" evidence="2">
    <location>
        <begin position="22"/>
        <end position="272"/>
    </location>
</feature>
<evidence type="ECO:0000313" key="4">
    <source>
        <dbReference type="Proteomes" id="UP000038009"/>
    </source>
</evidence>
<name>A0A0N1PDP0_LEPSE</name>
<dbReference type="InterPro" id="IPR015257">
    <property type="entry name" value="Maf1"/>
</dbReference>
<evidence type="ECO:0000313" key="3">
    <source>
        <dbReference type="EMBL" id="KPI85708.1"/>
    </source>
</evidence>
<dbReference type="OMA" id="CPSCDPM"/>
<dbReference type="EMBL" id="LJSK01000171">
    <property type="protein sequence ID" value="KPI85708.1"/>
    <property type="molecule type" value="Genomic_DNA"/>
</dbReference>
<dbReference type="VEuPathDB" id="TriTrypDB:Lsey_0171_0160"/>
<dbReference type="Gene3D" id="3.40.1000.50">
    <property type="entry name" value="Repressor of RNA polymerase III transcription Maf1"/>
    <property type="match status" value="1"/>
</dbReference>
<proteinExistence type="predicted"/>
<reference evidence="3 4" key="1">
    <citation type="journal article" date="2015" name="PLoS Pathog.">
        <title>Leptomonas seymouri: Adaptations to the Dixenous Life Cycle Analyzed by Genome Sequencing, Transcriptome Profiling and Co-infection with Leishmania donovani.</title>
        <authorList>
            <person name="Kraeva N."/>
            <person name="Butenko A."/>
            <person name="Hlavacova J."/>
            <person name="Kostygov A."/>
            <person name="Myskova J."/>
            <person name="Grybchuk D."/>
            <person name="Lestinova T."/>
            <person name="Votypka J."/>
            <person name="Volf P."/>
            <person name="Opperdoes F."/>
            <person name="Flegontov P."/>
            <person name="Lukes J."/>
            <person name="Yurchenko V."/>
        </authorList>
    </citation>
    <scope>NUCLEOTIDE SEQUENCE [LARGE SCALE GENOMIC DNA]</scope>
    <source>
        <strain evidence="3 4">ATCC 30220</strain>
    </source>
</reference>
<dbReference type="Pfam" id="PF09174">
    <property type="entry name" value="Maf1"/>
    <property type="match status" value="1"/>
</dbReference>
<dbReference type="OrthoDB" id="277029at2759"/>
<organism evidence="3 4">
    <name type="scientific">Leptomonas seymouri</name>
    <dbReference type="NCBI Taxonomy" id="5684"/>
    <lineage>
        <taxon>Eukaryota</taxon>
        <taxon>Discoba</taxon>
        <taxon>Euglenozoa</taxon>
        <taxon>Kinetoplastea</taxon>
        <taxon>Metakinetoplastina</taxon>
        <taxon>Trypanosomatida</taxon>
        <taxon>Trypanosomatidae</taxon>
        <taxon>Leishmaniinae</taxon>
        <taxon>Leptomonas</taxon>
    </lineage>
</organism>
<feature type="region of interest" description="Disordered" evidence="1">
    <location>
        <begin position="224"/>
        <end position="258"/>
    </location>
</feature>
<accession>A0A0N1PDP0</accession>
<keyword evidence="2" id="KW-0732">Signal</keyword>
<dbReference type="InterPro" id="IPR038564">
    <property type="entry name" value="Maf1_sf"/>
</dbReference>
<dbReference type="PANTHER" id="PTHR22504:SF0">
    <property type="entry name" value="REPRESSOR OF RNA POLYMERASE III TRANSCRIPTION MAF1 HOMOLOG"/>
    <property type="match status" value="1"/>
</dbReference>